<name>A0A5J6VIJ5_9VIRU</name>
<evidence type="ECO:0000313" key="1">
    <source>
        <dbReference type="EMBL" id="QFG73740.1"/>
    </source>
</evidence>
<dbReference type="Pfam" id="PF05725">
    <property type="entry name" value="FNIP"/>
    <property type="match status" value="5"/>
</dbReference>
<accession>A0A5J6VIJ5</accession>
<dbReference type="InterPro" id="IPR051251">
    <property type="entry name" value="STK_FNIP-Repeat"/>
</dbReference>
<dbReference type="InterPro" id="IPR008615">
    <property type="entry name" value="FNIP"/>
</dbReference>
<proteinExistence type="predicted"/>
<organism evidence="1">
    <name type="scientific">Megaviridae environmental sample</name>
    <dbReference type="NCBI Taxonomy" id="1737588"/>
    <lineage>
        <taxon>Viruses</taxon>
        <taxon>Varidnaviria</taxon>
        <taxon>Bamfordvirae</taxon>
        <taxon>Nucleocytoviricota</taxon>
        <taxon>Megaviricetes</taxon>
        <taxon>Imitervirales</taxon>
        <taxon>Mimiviridae</taxon>
        <taxon>environmental samples</taxon>
    </lineage>
</organism>
<dbReference type="Gene3D" id="3.80.10.10">
    <property type="entry name" value="Ribonuclease Inhibitor"/>
    <property type="match status" value="1"/>
</dbReference>
<protein>
    <submittedName>
        <fullName evidence="1">FNIPrepeat containing protein</fullName>
    </submittedName>
</protein>
<dbReference type="InterPro" id="IPR032675">
    <property type="entry name" value="LRR_dom_sf"/>
</dbReference>
<dbReference type="PANTHER" id="PTHR32134">
    <property type="entry name" value="FNIP REPEAT-CONTAINING PROTEIN"/>
    <property type="match status" value="1"/>
</dbReference>
<dbReference type="SUPFAM" id="SSF52058">
    <property type="entry name" value="L domain-like"/>
    <property type="match status" value="1"/>
</dbReference>
<dbReference type="PANTHER" id="PTHR32134:SF169">
    <property type="entry name" value="FNIP REPEAT-CONTAINING PROTEIN-RELATED"/>
    <property type="match status" value="1"/>
</dbReference>
<sequence length="535" mass="61582">MNNYKAKILSASWYKSDILHPNARDYNLVSNIEELYELPQDYPTQKVRLSADFDSPLNRLLPPINHIIFGGDFNQKLVNLPITLHTLEFNDDSLFNKNIDLGGIPLQRLVLGGDFNKSIKNLPRTLYHLTLGWSFNQKIDCLLHTCPNLCELVTGRKFNRTIPILPISLRKLILGREFNQPLINPLPNLIELVFGSHYNYDIPINVLPQTLQKVSFGDTFNQNISVIPAFVTHLSLGWMFNQPLTWNTVPPLVRLELSVEFNQEIPPHVLPKTLKRLILGRDFNHPLHVHSLPENLEYLEFGYSGVFNHPIAPNVFPKSLLKLVMCDNFNHSLSGVLPENLVSLTMGCYFDQPLDGLPNSLRELTLGSFYSRQLDILPPLRYLKFNGYYNTPLVHKLPNTLTHLTMGCYFNRELIPFLPDSLTHLIVGYYFNQDLTGLPNNLQHLTLGLYWCACDLPQSLTHLVYCGIDKPPIDILPPNLIYCSFCGIDYRNIQHLMKEKRHIAIQQYWKKQIINKICTGLYHDIISRVYDYVIS</sequence>
<reference evidence="1" key="1">
    <citation type="journal article" date="2019" name="Philos. Trans. R. Soc. Lond., B, Biol. Sci.">
        <title>Targeted metagenomic recovery of four divergent viruses reveals shared and distinctive characteristics of giant viruses of marine eukaryotes.</title>
        <authorList>
            <person name="Needham D.M."/>
            <person name="Poirier C."/>
            <person name="Hehenberger E."/>
            <person name="Jimenez V."/>
            <person name="Swalwell J.E."/>
            <person name="Santoro A.E."/>
            <person name="Worden A.Z."/>
        </authorList>
    </citation>
    <scope>NUCLEOTIDE SEQUENCE</scope>
    <source>
        <strain evidence="1">OPacV-662</strain>
    </source>
</reference>
<dbReference type="EMBL" id="MN448270">
    <property type="protein sequence ID" value="QFG73740.1"/>
    <property type="molecule type" value="Genomic_DNA"/>
</dbReference>